<accession>A0A250J5B9</accession>
<sequence>MPASDSSPPDSSEPSAAGRPRLLINGELVRPEDLGRTLPVTVQRRLSVELDRVDRTPEYVPIIRKRRPLWLLGLMGLGAVLGVVALGLALWLWWK</sequence>
<reference evidence="3 4" key="1">
    <citation type="submission" date="2017-06" db="EMBL/GenBank/DDBJ databases">
        <title>Sequencing and comparative analysis of myxobacterial genomes.</title>
        <authorList>
            <person name="Rupp O."/>
            <person name="Goesmann A."/>
            <person name="Sogaard-Andersen L."/>
        </authorList>
    </citation>
    <scope>NUCLEOTIDE SEQUENCE [LARGE SCALE GENOMIC DNA]</scope>
    <source>
        <strain evidence="3 4">DSM 52655</strain>
    </source>
</reference>
<organism evidence="3 4">
    <name type="scientific">Cystobacter fuscus</name>
    <dbReference type="NCBI Taxonomy" id="43"/>
    <lineage>
        <taxon>Bacteria</taxon>
        <taxon>Pseudomonadati</taxon>
        <taxon>Myxococcota</taxon>
        <taxon>Myxococcia</taxon>
        <taxon>Myxococcales</taxon>
        <taxon>Cystobacterineae</taxon>
        <taxon>Archangiaceae</taxon>
        <taxon>Cystobacter</taxon>
    </lineage>
</organism>
<evidence type="ECO:0000256" key="2">
    <source>
        <dbReference type="SAM" id="Phobius"/>
    </source>
</evidence>
<name>A0A250J5B9_9BACT</name>
<evidence type="ECO:0000256" key="1">
    <source>
        <dbReference type="SAM" id="MobiDB-lite"/>
    </source>
</evidence>
<dbReference type="KEGG" id="cfus:CYFUS_003800"/>
<evidence type="ECO:0000313" key="3">
    <source>
        <dbReference type="EMBL" id="ATB38366.1"/>
    </source>
</evidence>
<feature type="region of interest" description="Disordered" evidence="1">
    <location>
        <begin position="1"/>
        <end position="21"/>
    </location>
</feature>
<keyword evidence="2" id="KW-0812">Transmembrane</keyword>
<proteinExistence type="predicted"/>
<keyword evidence="2" id="KW-1133">Transmembrane helix</keyword>
<feature type="transmembrane region" description="Helical" evidence="2">
    <location>
        <begin position="69"/>
        <end position="94"/>
    </location>
</feature>
<dbReference type="EMBL" id="CP022098">
    <property type="protein sequence ID" value="ATB38366.1"/>
    <property type="molecule type" value="Genomic_DNA"/>
</dbReference>
<protein>
    <submittedName>
        <fullName evidence="3">Uncharacterized protein</fullName>
    </submittedName>
</protein>
<dbReference type="AlphaFoldDB" id="A0A250J5B9"/>
<dbReference type="Proteomes" id="UP000217257">
    <property type="component" value="Chromosome"/>
</dbReference>
<dbReference type="RefSeq" id="WP_095986550.1">
    <property type="nucleotide sequence ID" value="NZ_CP022098.1"/>
</dbReference>
<gene>
    <name evidence="3" type="ORF">CYFUS_003800</name>
</gene>
<feature type="compositionally biased region" description="Low complexity" evidence="1">
    <location>
        <begin position="1"/>
        <end position="17"/>
    </location>
</feature>
<evidence type="ECO:0000313" key="4">
    <source>
        <dbReference type="Proteomes" id="UP000217257"/>
    </source>
</evidence>
<keyword evidence="2" id="KW-0472">Membrane</keyword>